<dbReference type="InterPro" id="IPR056823">
    <property type="entry name" value="TEN-like_YD-shell"/>
</dbReference>
<dbReference type="InterPro" id="IPR006530">
    <property type="entry name" value="YD"/>
</dbReference>
<dbReference type="Pfam" id="PF05593">
    <property type="entry name" value="RHS_repeat"/>
    <property type="match status" value="1"/>
</dbReference>
<dbReference type="HOGENOM" id="CLU_001218_1_4_9"/>
<dbReference type="PANTHER" id="PTHR32305">
    <property type="match status" value="1"/>
</dbReference>
<feature type="domain" description="Teneurin-like YD-shell" evidence="3">
    <location>
        <begin position="409"/>
        <end position="495"/>
    </location>
</feature>
<evidence type="ECO:0000313" key="5">
    <source>
        <dbReference type="Proteomes" id="UP000003434"/>
    </source>
</evidence>
<feature type="domain" description="Teneurin-like YD-shell" evidence="3">
    <location>
        <begin position="999"/>
        <end position="1138"/>
    </location>
</feature>
<keyword evidence="1" id="KW-0677">Repeat</keyword>
<dbReference type="Gene3D" id="2.180.10.10">
    <property type="entry name" value="RHS repeat-associated core"/>
    <property type="match status" value="4"/>
</dbReference>
<name>E6LRL6_9FIRM</name>
<dbReference type="InterPro" id="IPR031325">
    <property type="entry name" value="RHS_repeat"/>
</dbReference>
<dbReference type="InterPro" id="IPR050708">
    <property type="entry name" value="T6SS_VgrG/RHS"/>
</dbReference>
<protein>
    <submittedName>
        <fullName evidence="4">YD repeat protein (3 repeats)</fullName>
    </submittedName>
</protein>
<evidence type="ECO:0000256" key="1">
    <source>
        <dbReference type="ARBA" id="ARBA00022737"/>
    </source>
</evidence>
<dbReference type="InterPro" id="IPR045351">
    <property type="entry name" value="DUF6531"/>
</dbReference>
<dbReference type="eggNOG" id="COG3209">
    <property type="taxonomic scope" value="Bacteria"/>
</dbReference>
<evidence type="ECO:0000259" key="3">
    <source>
        <dbReference type="Pfam" id="PF25023"/>
    </source>
</evidence>
<feature type="domain" description="Teneurin-like YD-shell" evidence="3">
    <location>
        <begin position="583"/>
        <end position="693"/>
    </location>
</feature>
<dbReference type="EMBL" id="AEPW01000103">
    <property type="protein sequence ID" value="EFU75479.1"/>
    <property type="molecule type" value="Genomic_DNA"/>
</dbReference>
<accession>E6LRL6</accession>
<comment type="caution">
    <text evidence="4">The sequence shown here is derived from an EMBL/GenBank/DDBJ whole genome shotgun (WGS) entry which is preliminary data.</text>
</comment>
<dbReference type="Pfam" id="PF20148">
    <property type="entry name" value="DUF6531"/>
    <property type="match status" value="1"/>
</dbReference>
<gene>
    <name evidence="4" type="ORF">HMPREF0381_2601</name>
</gene>
<dbReference type="PANTHER" id="PTHR32305:SF15">
    <property type="entry name" value="PROTEIN RHSA-RELATED"/>
    <property type="match status" value="1"/>
</dbReference>
<evidence type="ECO:0000313" key="4">
    <source>
        <dbReference type="EMBL" id="EFU75479.1"/>
    </source>
</evidence>
<proteinExistence type="predicted"/>
<reference evidence="4 5" key="1">
    <citation type="submission" date="2010-12" db="EMBL/GenBank/DDBJ databases">
        <authorList>
            <person name="Muzny D."/>
            <person name="Qin X."/>
            <person name="Deng J."/>
            <person name="Jiang H."/>
            <person name="Liu Y."/>
            <person name="Qu J."/>
            <person name="Song X.-Z."/>
            <person name="Zhang L."/>
            <person name="Thornton R."/>
            <person name="Coyle M."/>
            <person name="Francisco L."/>
            <person name="Jackson L."/>
            <person name="Javaid M."/>
            <person name="Korchina V."/>
            <person name="Kovar C."/>
            <person name="Mata R."/>
            <person name="Mathew T."/>
            <person name="Ngo R."/>
            <person name="Nguyen L."/>
            <person name="Nguyen N."/>
            <person name="Okwuonu G."/>
            <person name="Ongeri F."/>
            <person name="Pham C."/>
            <person name="Simmons D."/>
            <person name="Wilczek-Boney K."/>
            <person name="Hale W."/>
            <person name="Jakkamsetti A."/>
            <person name="Pham P."/>
            <person name="Ruth R."/>
            <person name="San Lucas F."/>
            <person name="Warren J."/>
            <person name="Zhang J."/>
            <person name="Zhao Z."/>
            <person name="Zhou C."/>
            <person name="Zhu D."/>
            <person name="Lee S."/>
            <person name="Bess C."/>
            <person name="Blankenburg K."/>
            <person name="Forbes L."/>
            <person name="Fu Q."/>
            <person name="Gubbala S."/>
            <person name="Hirani K."/>
            <person name="Jayaseelan J.C."/>
            <person name="Lara F."/>
            <person name="Munidasa M."/>
            <person name="Palculict T."/>
            <person name="Patil S."/>
            <person name="Pu L.-L."/>
            <person name="Saada N."/>
            <person name="Tang L."/>
            <person name="Weissenberger G."/>
            <person name="Zhu Y."/>
            <person name="Hemphill L."/>
            <person name="Shang Y."/>
            <person name="Youmans B."/>
            <person name="Ayvaz T."/>
            <person name="Ross M."/>
            <person name="Santibanez J."/>
            <person name="Aqrawi P."/>
            <person name="Gross S."/>
            <person name="Joshi V."/>
            <person name="Fowler G."/>
            <person name="Nazareth L."/>
            <person name="Reid J."/>
            <person name="Worley K."/>
            <person name="Petrosino J."/>
            <person name="Highlander S."/>
            <person name="Gibbs R."/>
        </authorList>
    </citation>
    <scope>NUCLEOTIDE SEQUENCE [LARGE SCALE GENOMIC DNA]</scope>
    <source>
        <strain evidence="4 5">DSM 3986</strain>
    </source>
</reference>
<dbReference type="Proteomes" id="UP000003434">
    <property type="component" value="Unassembled WGS sequence"/>
</dbReference>
<dbReference type="AlphaFoldDB" id="E6LRL6"/>
<organism evidence="4 5">
    <name type="scientific">Lachnoanaerobaculum saburreum DSM 3986</name>
    <dbReference type="NCBI Taxonomy" id="887325"/>
    <lineage>
        <taxon>Bacteria</taxon>
        <taxon>Bacillati</taxon>
        <taxon>Bacillota</taxon>
        <taxon>Clostridia</taxon>
        <taxon>Lachnospirales</taxon>
        <taxon>Lachnospiraceae</taxon>
        <taxon>Lachnoanaerobaculum</taxon>
    </lineage>
</organism>
<evidence type="ECO:0000259" key="2">
    <source>
        <dbReference type="Pfam" id="PF20148"/>
    </source>
</evidence>
<feature type="domain" description="DUF6531" evidence="2">
    <location>
        <begin position="183"/>
        <end position="254"/>
    </location>
</feature>
<dbReference type="Pfam" id="PF25023">
    <property type="entry name" value="TEN_YD-shell"/>
    <property type="match status" value="4"/>
</dbReference>
<feature type="domain" description="Teneurin-like YD-shell" evidence="3">
    <location>
        <begin position="809"/>
        <end position="936"/>
    </location>
</feature>
<sequence length="1173" mass="135618">MNKTLKRKECLMKRVKGSSIKLKSDVNISADKVLLKGKKSRTYEELKEPYKDMSKDFERLLPMMLGAMPVMAGVPSEKDKLMLKLMGSLAACAGVKIIKNQDGSYSAVYTGALNRVRNNAVPAALELSDVQLKEEIYKIISKMLEKNGPAFASWNELLKDLMKNNSMEDFLKGARGALCAMTGDPVNANTGNFIYSKEDLKILSKIPLSFTRFYNSKEEKVGVFGKGWRHSYEISVEREKNGYILHLADGQDEAYLLDDEENIVSVFDDFNRLKKTKDGFKYKSETGLLYTFNKEGRLLSMERKDGVKVLLSYDTEGRLLSVSDKAGNSLTFSYDEQGKLREVKDHSGRKIEYRYESTQLTRVYSNGQRMYDYFYDKELLVKIKNPRGVYVLENMYDGADRVRIQRFADGGIIRYEYDSEESKTFVTNQNENVEVHIHDENFRNIESEYAGESESFTYDERNLLTSYTDKRGNTTVYEYDKKGNLKSCIYPGGEVEGFEYDENGNLSIYYKNKEEIERYSYDDKGRLVERKNALEEITSIEYKEGEYEEDKENKESVIVTLPDGSKSKVSYDERGNISKIEENGNVLTYEYDALNRVRASIDGNKNRTEFSYNDKDLLTGVKDAMGNTCRYEYTENGKLSLFEDFRGSITKLNYNEMNKIKDFTLPDGENFILEYDLCQNLTKEIRPDGGEVRYVYNAANLVEKKILQNKGEYEYRYDANGNLISVIDPLGDSEEYSYDERNRLLSYKDKSGAATEYEYGKRSLKISNDIGTYTYDYDILGRVVLETDMLRNTRKYEYNELGKVSKIKTGEKETVYIYQKGGLLHKKIYPDKRYEVFSYDKVGNLIKRENEKGDYILFSYDRLNRITKVKNSFLQEQSFEYDAMGNIIKETDALGNSTSYVYSQGGKLISVLDSMGNRTEYGYDKAGRLSTVYRHEESRELLSCIEDEERKHSLKEGTKIKEIYGKEISASLKDTNVSRITRYKRNLMGDVECIINAFGEEEYFSYDLLGRVILKKDRDGYETRYSYTKAGDIKSILYGDGYKAEYEYDSLGKLSYVKDALGVIRIENDKLGRTTKVIDYDGKEVRYEYGKEGERLRTVYPDGKSVDYGYDENLRLVSLISGDKEIRYSYDKEGRLIRKDMPDEIGSLYEYDERGLLSRLCHMKGSKKLEEYL</sequence>
<dbReference type="NCBIfam" id="TIGR01643">
    <property type="entry name" value="YD_repeat_2x"/>
    <property type="match status" value="7"/>
</dbReference>